<name>A0A5M6IMW3_9PROT</name>
<accession>A0A5M6IMW3</accession>
<comment type="caution">
    <text evidence="3">The sequence shown here is derived from an EMBL/GenBank/DDBJ whole genome shotgun (WGS) entry which is preliminary data.</text>
</comment>
<sequence length="180" mass="18607">MAMAALPACGGGLGVPPWRMAALVEVESGGDPLAININGPGGGTRRPATKAEAVTQATALIAKGRSLDLGLTQINAANLARHGLTIAAAFDPCASLRAGTEHLIDDFWRAAHSAYNTGDPRRGIRNGYVGKIERALSRMPAVAPDPPAAAVPPPAPWDVWITPPAIDALEQLEAIAPEFP</sequence>
<evidence type="ECO:0000259" key="2">
    <source>
        <dbReference type="Pfam" id="PF01464"/>
    </source>
</evidence>
<evidence type="ECO:0000256" key="1">
    <source>
        <dbReference type="ARBA" id="ARBA00009387"/>
    </source>
</evidence>
<dbReference type="SUPFAM" id="SSF53955">
    <property type="entry name" value="Lysozyme-like"/>
    <property type="match status" value="1"/>
</dbReference>
<evidence type="ECO:0000313" key="3">
    <source>
        <dbReference type="EMBL" id="KAA5609591.1"/>
    </source>
</evidence>
<dbReference type="Proteomes" id="UP000325255">
    <property type="component" value="Unassembled WGS sequence"/>
</dbReference>
<dbReference type="InterPro" id="IPR008258">
    <property type="entry name" value="Transglycosylase_SLT_dom_1"/>
</dbReference>
<dbReference type="OrthoDB" id="8277605at2"/>
<dbReference type="CDD" id="cd16892">
    <property type="entry name" value="LT_VirB1-like"/>
    <property type="match status" value="1"/>
</dbReference>
<proteinExistence type="inferred from homology"/>
<reference evidence="3 4" key="1">
    <citation type="submission" date="2019-09" db="EMBL/GenBank/DDBJ databases">
        <title>Genome sequence of Rhodovastum atsumiense, a diverse member of the Acetobacteraceae family of non-sulfur purple photosynthetic bacteria.</title>
        <authorList>
            <person name="Meyer T."/>
            <person name="Kyndt J."/>
        </authorList>
    </citation>
    <scope>NUCLEOTIDE SEQUENCE [LARGE SCALE GENOMIC DNA]</scope>
    <source>
        <strain evidence="3 4">DSM 21279</strain>
    </source>
</reference>
<comment type="similarity">
    <text evidence="1">Belongs to the virb1 family.</text>
</comment>
<dbReference type="Pfam" id="PF01464">
    <property type="entry name" value="SLT"/>
    <property type="match status" value="1"/>
</dbReference>
<dbReference type="Gene3D" id="1.10.530.10">
    <property type="match status" value="1"/>
</dbReference>
<keyword evidence="4" id="KW-1185">Reference proteome</keyword>
<protein>
    <submittedName>
        <fullName evidence="3">Lytic transglycosylase domain-containing protein</fullName>
    </submittedName>
</protein>
<feature type="domain" description="Transglycosylase SLT" evidence="2">
    <location>
        <begin position="15"/>
        <end position="121"/>
    </location>
</feature>
<gene>
    <name evidence="3" type="ORF">F1189_23490</name>
</gene>
<dbReference type="AlphaFoldDB" id="A0A5M6IMW3"/>
<evidence type="ECO:0000313" key="4">
    <source>
        <dbReference type="Proteomes" id="UP000325255"/>
    </source>
</evidence>
<organism evidence="3 4">
    <name type="scientific">Rhodovastum atsumiense</name>
    <dbReference type="NCBI Taxonomy" id="504468"/>
    <lineage>
        <taxon>Bacteria</taxon>
        <taxon>Pseudomonadati</taxon>
        <taxon>Pseudomonadota</taxon>
        <taxon>Alphaproteobacteria</taxon>
        <taxon>Acetobacterales</taxon>
        <taxon>Acetobacteraceae</taxon>
        <taxon>Rhodovastum</taxon>
    </lineage>
</organism>
<dbReference type="EMBL" id="VWPK01000047">
    <property type="protein sequence ID" value="KAA5609591.1"/>
    <property type="molecule type" value="Genomic_DNA"/>
</dbReference>
<dbReference type="InterPro" id="IPR023346">
    <property type="entry name" value="Lysozyme-like_dom_sf"/>
</dbReference>